<evidence type="ECO:0000256" key="1">
    <source>
        <dbReference type="RuleBase" id="RU003460"/>
    </source>
</evidence>
<dbReference type="OMA" id="GMAYDSH"/>
<dbReference type="PANTHER" id="PTHR31692">
    <property type="entry name" value="EXPANSIN-B3"/>
    <property type="match status" value="1"/>
</dbReference>
<dbReference type="PROSITE" id="PS50842">
    <property type="entry name" value="EXPANSIN_EG45"/>
    <property type="match status" value="1"/>
</dbReference>
<dbReference type="PANTHER" id="PTHR31692:SF2">
    <property type="entry name" value="EXPANSIN-LIKE B1"/>
    <property type="match status" value="1"/>
</dbReference>
<reference evidence="4" key="2">
    <citation type="submission" date="2021-03" db="UniProtKB">
        <authorList>
            <consortium name="EnsemblPlants"/>
        </authorList>
    </citation>
    <scope>IDENTIFICATION</scope>
</reference>
<dbReference type="InterPro" id="IPR036749">
    <property type="entry name" value="Expansin_CBD_sf"/>
</dbReference>
<dbReference type="EnsemblPlants" id="AUR62018850-RA">
    <property type="protein sequence ID" value="AUR62018850-RA:cds"/>
    <property type="gene ID" value="AUR62018850"/>
</dbReference>
<sequence>MGSIIKNYTYDTVVVVLFLLPALICCLEEPIFRSKATYYHAIDGLGTPRGGCGYGEYGRIINNGDVAVVTSSKLYKGGASCGACYKVKCKEAVCKEDGVVVMVTDYGVSDGETDFILSSNAFNKMAMPNYEKELRDDGRVPIEYQRVACQFPGKSLALKVAEHSRFPSYLSFQFLYQAGDADITAVEMFEEEALEWKRCRRAYGAVWDIANPPRGPLTVRFFLDGS</sequence>
<dbReference type="Pfam" id="PF03330">
    <property type="entry name" value="DPBB_1"/>
    <property type="match status" value="1"/>
</dbReference>
<reference evidence="4" key="1">
    <citation type="journal article" date="2017" name="Nature">
        <title>The genome of Chenopodium quinoa.</title>
        <authorList>
            <person name="Jarvis D.E."/>
            <person name="Ho Y.S."/>
            <person name="Lightfoot D.J."/>
            <person name="Schmoeckel S.M."/>
            <person name="Li B."/>
            <person name="Borm T.J.A."/>
            <person name="Ohyanagi H."/>
            <person name="Mineta K."/>
            <person name="Michell C.T."/>
            <person name="Saber N."/>
            <person name="Kharbatia N.M."/>
            <person name="Rupper R.R."/>
            <person name="Sharp A.R."/>
            <person name="Dally N."/>
            <person name="Boughton B.A."/>
            <person name="Woo Y.H."/>
            <person name="Gao G."/>
            <person name="Schijlen E.G.W.M."/>
            <person name="Guo X."/>
            <person name="Momin A.A."/>
            <person name="Negrao S."/>
            <person name="Al-Babili S."/>
            <person name="Gehring C."/>
            <person name="Roessner U."/>
            <person name="Jung C."/>
            <person name="Murphy K."/>
            <person name="Arold S.T."/>
            <person name="Gojobori T."/>
            <person name="van der Linden C.G."/>
            <person name="van Loo E.N."/>
            <person name="Jellen E.N."/>
            <person name="Maughan P.J."/>
            <person name="Tester M."/>
        </authorList>
    </citation>
    <scope>NUCLEOTIDE SEQUENCE [LARGE SCALE GENOMIC DNA]</scope>
    <source>
        <strain evidence="4">cv. PI 614886</strain>
    </source>
</reference>
<evidence type="ECO:0000259" key="2">
    <source>
        <dbReference type="PROSITE" id="PS50842"/>
    </source>
</evidence>
<dbReference type="PROSITE" id="PS50843">
    <property type="entry name" value="EXPANSIN_CBD"/>
    <property type="match status" value="1"/>
</dbReference>
<dbReference type="GO" id="GO:0009653">
    <property type="term" value="P:anatomical structure morphogenesis"/>
    <property type="evidence" value="ECO:0007669"/>
    <property type="project" value="UniProtKB-ARBA"/>
</dbReference>
<dbReference type="Proteomes" id="UP000596660">
    <property type="component" value="Unplaced"/>
</dbReference>
<feature type="domain" description="Expansin-like CBD" evidence="3">
    <location>
        <begin position="168"/>
        <end position="226"/>
    </location>
</feature>
<dbReference type="AlphaFoldDB" id="A0A803LUF6"/>
<protein>
    <recommendedName>
        <fullName evidence="6">Expansin-like B1</fullName>
    </recommendedName>
</protein>
<dbReference type="InterPro" id="IPR007117">
    <property type="entry name" value="Expansin_CBD"/>
</dbReference>
<dbReference type="InterPro" id="IPR007112">
    <property type="entry name" value="Expansin/allergen_DPBB_dom"/>
</dbReference>
<dbReference type="PRINTS" id="PR01225">
    <property type="entry name" value="EXPANSNFAMLY"/>
</dbReference>
<dbReference type="Gramene" id="AUR62018850-RA">
    <property type="protein sequence ID" value="AUR62018850-RA:cds"/>
    <property type="gene ID" value="AUR62018850"/>
</dbReference>
<dbReference type="Gene3D" id="2.60.40.760">
    <property type="entry name" value="Expansin, cellulose-binding-like domain"/>
    <property type="match status" value="1"/>
</dbReference>
<dbReference type="InterPro" id="IPR036908">
    <property type="entry name" value="RlpA-like_sf"/>
</dbReference>
<name>A0A803LUF6_CHEQI</name>
<dbReference type="GO" id="GO:0005576">
    <property type="term" value="C:extracellular region"/>
    <property type="evidence" value="ECO:0007669"/>
    <property type="project" value="InterPro"/>
</dbReference>
<accession>A0A803LUF6</accession>
<organism evidence="4 5">
    <name type="scientific">Chenopodium quinoa</name>
    <name type="common">Quinoa</name>
    <dbReference type="NCBI Taxonomy" id="63459"/>
    <lineage>
        <taxon>Eukaryota</taxon>
        <taxon>Viridiplantae</taxon>
        <taxon>Streptophyta</taxon>
        <taxon>Embryophyta</taxon>
        <taxon>Tracheophyta</taxon>
        <taxon>Spermatophyta</taxon>
        <taxon>Magnoliopsida</taxon>
        <taxon>eudicotyledons</taxon>
        <taxon>Gunneridae</taxon>
        <taxon>Pentapetalae</taxon>
        <taxon>Caryophyllales</taxon>
        <taxon>Chenopodiaceae</taxon>
        <taxon>Chenopodioideae</taxon>
        <taxon>Atripliceae</taxon>
        <taxon>Chenopodium</taxon>
    </lineage>
</organism>
<comment type="similarity">
    <text evidence="1">Belongs to the expansin family.</text>
</comment>
<dbReference type="SUPFAM" id="SSF49590">
    <property type="entry name" value="PHL pollen allergen"/>
    <property type="match status" value="1"/>
</dbReference>
<keyword evidence="5" id="KW-1185">Reference proteome</keyword>
<dbReference type="InterPro" id="IPR007118">
    <property type="entry name" value="Expan_Lol_pI"/>
</dbReference>
<evidence type="ECO:0000313" key="5">
    <source>
        <dbReference type="Proteomes" id="UP000596660"/>
    </source>
</evidence>
<evidence type="ECO:0000313" key="4">
    <source>
        <dbReference type="EnsemblPlants" id="AUR62018850-RA:cds"/>
    </source>
</evidence>
<dbReference type="SUPFAM" id="SSF50685">
    <property type="entry name" value="Barwin-like endoglucanases"/>
    <property type="match status" value="1"/>
</dbReference>
<dbReference type="Gene3D" id="2.40.40.10">
    <property type="entry name" value="RlpA-like domain"/>
    <property type="match status" value="1"/>
</dbReference>
<feature type="domain" description="Expansin-like EG45" evidence="2">
    <location>
        <begin position="49"/>
        <end position="154"/>
    </location>
</feature>
<dbReference type="InterPro" id="IPR009009">
    <property type="entry name" value="RlpA-like_DPBB"/>
</dbReference>
<dbReference type="SMART" id="SM00837">
    <property type="entry name" value="DPBB_1"/>
    <property type="match status" value="1"/>
</dbReference>
<evidence type="ECO:0000259" key="3">
    <source>
        <dbReference type="PROSITE" id="PS50843"/>
    </source>
</evidence>
<dbReference type="Pfam" id="PF01357">
    <property type="entry name" value="Expansin_C"/>
    <property type="match status" value="1"/>
</dbReference>
<evidence type="ECO:0008006" key="6">
    <source>
        <dbReference type="Google" id="ProtNLM"/>
    </source>
</evidence>
<proteinExistence type="inferred from homology"/>